<dbReference type="InterPro" id="IPR055342">
    <property type="entry name" value="MreC_beta-barrel_core"/>
</dbReference>
<dbReference type="AlphaFoldDB" id="C8X508"/>
<comment type="function">
    <text evidence="5">Involved in formation and maintenance of cell shape.</text>
</comment>
<evidence type="ECO:0000259" key="7">
    <source>
        <dbReference type="Pfam" id="PF04085"/>
    </source>
</evidence>
<sequence>MLFLFLLPLLAYLLVYTWNVQTGALDRLAAWTGLEAVGWVLVPGQWVEQRSTQMWQRYVYLMDVQRDNERLRARVDSLRLENLALERRARATERLRRLLQMPARPEWRLTGARVIGHRQGPNGLLRTLIIDVGSAEGAREDLPVLTPQGGVGRVSRVSPHFSTVLLLHDPNSRIAVISDTTRTSGILVGQGAGSSLDVKYIPQNEPLKKGELLVTSGLAGIFPKGIPLARVRSVVHSELSLFQNVVAQPLLNPHRLEEVLLLHQRTAVPGQPSDNATAAADVS</sequence>
<dbReference type="OrthoDB" id="9808025at2"/>
<dbReference type="KEGG" id="drt:Dret_2221"/>
<evidence type="ECO:0000256" key="5">
    <source>
        <dbReference type="PIRNR" id="PIRNR038471"/>
    </source>
</evidence>
<keyword evidence="9" id="KW-1185">Reference proteome</keyword>
<reference evidence="9" key="1">
    <citation type="submission" date="2009-09" db="EMBL/GenBank/DDBJ databases">
        <title>The complete chromosome of Desulfohalobium retbaense DSM 5692.</title>
        <authorList>
            <consortium name="US DOE Joint Genome Institute (JGI-PGF)"/>
            <person name="Lucas S."/>
            <person name="Copeland A."/>
            <person name="Lapidus A."/>
            <person name="Glavina del Rio T."/>
            <person name="Dalin E."/>
            <person name="Tice H."/>
            <person name="Bruce D."/>
            <person name="Goodwin L."/>
            <person name="Pitluck S."/>
            <person name="Kyrpides N."/>
            <person name="Mavromatis K."/>
            <person name="Ivanova N."/>
            <person name="Mikhailova N."/>
            <person name="Munk A.C."/>
            <person name="Brettin T."/>
            <person name="Detter J.C."/>
            <person name="Han C."/>
            <person name="Tapia R."/>
            <person name="Larimer F."/>
            <person name="Land M."/>
            <person name="Hauser L."/>
            <person name="Markowitz V."/>
            <person name="Cheng J.-F."/>
            <person name="Hugenholtz P."/>
            <person name="Woyke T."/>
            <person name="Wu D."/>
            <person name="Spring S."/>
            <person name="Klenk H.-P."/>
            <person name="Eisen J.A."/>
        </authorList>
    </citation>
    <scope>NUCLEOTIDE SEQUENCE [LARGE SCALE GENOMIC DNA]</scope>
    <source>
        <strain evidence="9">DSM 5692</strain>
    </source>
</reference>
<organism evidence="8 9">
    <name type="scientific">Desulfohalobium retbaense (strain ATCC 49708 / DSM 5692 / JCM 16813 / HR100)</name>
    <dbReference type="NCBI Taxonomy" id="485915"/>
    <lineage>
        <taxon>Bacteria</taxon>
        <taxon>Pseudomonadati</taxon>
        <taxon>Thermodesulfobacteriota</taxon>
        <taxon>Desulfovibrionia</taxon>
        <taxon>Desulfovibrionales</taxon>
        <taxon>Desulfohalobiaceae</taxon>
        <taxon>Desulfohalobium</taxon>
    </lineage>
</organism>
<dbReference type="InterPro" id="IPR042177">
    <property type="entry name" value="Cell/Rod_1"/>
</dbReference>
<evidence type="ECO:0000313" key="9">
    <source>
        <dbReference type="Proteomes" id="UP000001052"/>
    </source>
</evidence>
<dbReference type="EMBL" id="CP001734">
    <property type="protein sequence ID" value="ACV69505.1"/>
    <property type="molecule type" value="Genomic_DNA"/>
</dbReference>
<evidence type="ECO:0000313" key="8">
    <source>
        <dbReference type="EMBL" id="ACV69505.1"/>
    </source>
</evidence>
<feature type="coiled-coil region" evidence="6">
    <location>
        <begin position="61"/>
        <end position="95"/>
    </location>
</feature>
<dbReference type="InterPro" id="IPR007221">
    <property type="entry name" value="MreC"/>
</dbReference>
<dbReference type="InterPro" id="IPR042175">
    <property type="entry name" value="Cell/Rod_MreC_2"/>
</dbReference>
<dbReference type="PANTHER" id="PTHR34138:SF1">
    <property type="entry name" value="CELL SHAPE-DETERMINING PROTEIN MREC"/>
    <property type="match status" value="1"/>
</dbReference>
<evidence type="ECO:0000256" key="6">
    <source>
        <dbReference type="SAM" id="Coils"/>
    </source>
</evidence>
<comment type="similarity">
    <text evidence="1 5">Belongs to the MreC family.</text>
</comment>
<dbReference type="Pfam" id="PF04085">
    <property type="entry name" value="MreC"/>
    <property type="match status" value="1"/>
</dbReference>
<dbReference type="eggNOG" id="COG1792">
    <property type="taxonomic scope" value="Bacteria"/>
</dbReference>
<proteinExistence type="inferred from homology"/>
<gene>
    <name evidence="8" type="ordered locus">Dret_2221</name>
</gene>
<evidence type="ECO:0000256" key="4">
    <source>
        <dbReference type="ARBA" id="ARBA00032089"/>
    </source>
</evidence>
<dbReference type="Proteomes" id="UP000001052">
    <property type="component" value="Chromosome"/>
</dbReference>
<dbReference type="GO" id="GO:0005886">
    <property type="term" value="C:plasma membrane"/>
    <property type="evidence" value="ECO:0007669"/>
    <property type="project" value="TreeGrafter"/>
</dbReference>
<feature type="domain" description="Rod shape-determining protein MreC beta-barrel core" evidence="7">
    <location>
        <begin position="120"/>
        <end position="262"/>
    </location>
</feature>
<dbReference type="GO" id="GO:0008360">
    <property type="term" value="P:regulation of cell shape"/>
    <property type="evidence" value="ECO:0007669"/>
    <property type="project" value="UniProtKB-KW"/>
</dbReference>
<protein>
    <recommendedName>
        <fullName evidence="2 5">Cell shape-determining protein MreC</fullName>
    </recommendedName>
    <alternativeName>
        <fullName evidence="4 5">Cell shape protein MreC</fullName>
    </alternativeName>
</protein>
<dbReference type="STRING" id="485915.Dret_2221"/>
<dbReference type="HOGENOM" id="CLU_042663_1_0_7"/>
<evidence type="ECO:0000256" key="2">
    <source>
        <dbReference type="ARBA" id="ARBA00013855"/>
    </source>
</evidence>
<dbReference type="Gene3D" id="2.40.10.350">
    <property type="entry name" value="Rod shape-determining protein MreC, domain 2"/>
    <property type="match status" value="1"/>
</dbReference>
<dbReference type="NCBIfam" id="TIGR00219">
    <property type="entry name" value="mreC"/>
    <property type="match status" value="1"/>
</dbReference>
<keyword evidence="6" id="KW-0175">Coiled coil</keyword>
<evidence type="ECO:0000256" key="1">
    <source>
        <dbReference type="ARBA" id="ARBA00009369"/>
    </source>
</evidence>
<keyword evidence="3 5" id="KW-0133">Cell shape</keyword>
<dbReference type="Gene3D" id="2.40.10.340">
    <property type="entry name" value="Rod shape-determining protein MreC, domain 1"/>
    <property type="match status" value="1"/>
</dbReference>
<dbReference type="PANTHER" id="PTHR34138">
    <property type="entry name" value="CELL SHAPE-DETERMINING PROTEIN MREC"/>
    <property type="match status" value="1"/>
</dbReference>
<dbReference type="PIRSF" id="PIRSF038471">
    <property type="entry name" value="MreC"/>
    <property type="match status" value="1"/>
</dbReference>
<accession>C8X508</accession>
<name>C8X508_DESRD</name>
<evidence type="ECO:0000256" key="3">
    <source>
        <dbReference type="ARBA" id="ARBA00022960"/>
    </source>
</evidence>
<reference evidence="8 9" key="2">
    <citation type="journal article" date="2010" name="Stand. Genomic Sci.">
        <title>Complete genome sequence of Desulfohalobium retbaense type strain (HR(100)).</title>
        <authorList>
            <person name="Spring S."/>
            <person name="Nolan M."/>
            <person name="Lapidus A."/>
            <person name="Glavina Del Rio T."/>
            <person name="Copeland A."/>
            <person name="Tice H."/>
            <person name="Cheng J.F."/>
            <person name="Lucas S."/>
            <person name="Land M."/>
            <person name="Chen F."/>
            <person name="Bruce D."/>
            <person name="Goodwin L."/>
            <person name="Pitluck S."/>
            <person name="Ivanova N."/>
            <person name="Mavromatis K."/>
            <person name="Mikhailova N."/>
            <person name="Pati A."/>
            <person name="Chen A."/>
            <person name="Palaniappan K."/>
            <person name="Hauser L."/>
            <person name="Chang Y.J."/>
            <person name="Jeffries C.D."/>
            <person name="Munk C."/>
            <person name="Kiss H."/>
            <person name="Chain P."/>
            <person name="Han C."/>
            <person name="Brettin T."/>
            <person name="Detter J.C."/>
            <person name="Schuler E."/>
            <person name="Goker M."/>
            <person name="Rohde M."/>
            <person name="Bristow J."/>
            <person name="Eisen J.A."/>
            <person name="Markowitz V."/>
            <person name="Hugenholtz P."/>
            <person name="Kyrpides N.C."/>
            <person name="Klenk H.P."/>
        </authorList>
    </citation>
    <scope>NUCLEOTIDE SEQUENCE [LARGE SCALE GENOMIC DNA]</scope>
    <source>
        <strain evidence="8 9">DSM 5692</strain>
    </source>
</reference>